<evidence type="ECO:0000313" key="2">
    <source>
        <dbReference type="Proteomes" id="UP000602532"/>
    </source>
</evidence>
<gene>
    <name evidence="1" type="ORF">H9622_07645</name>
</gene>
<dbReference type="Proteomes" id="UP000602532">
    <property type="component" value="Unassembled WGS sequence"/>
</dbReference>
<name>A0ABR8X2A7_9MICO</name>
<comment type="caution">
    <text evidence="1">The sequence shown here is derived from an EMBL/GenBank/DDBJ whole genome shotgun (WGS) entry which is preliminary data.</text>
</comment>
<keyword evidence="2" id="KW-1185">Reference proteome</keyword>
<dbReference type="Gene3D" id="1.10.268.10">
    <property type="entry name" value="Topoisomerase, domain 3"/>
    <property type="match status" value="1"/>
</dbReference>
<dbReference type="EMBL" id="JACSPM010000002">
    <property type="protein sequence ID" value="MBD8023461.1"/>
    <property type="molecule type" value="Genomic_DNA"/>
</dbReference>
<organism evidence="1 2">
    <name type="scientific">Microbacterium gallinarum</name>
    <dbReference type="NCBI Taxonomy" id="2762209"/>
    <lineage>
        <taxon>Bacteria</taxon>
        <taxon>Bacillati</taxon>
        <taxon>Actinomycetota</taxon>
        <taxon>Actinomycetes</taxon>
        <taxon>Micrococcales</taxon>
        <taxon>Microbacteriaceae</taxon>
        <taxon>Microbacterium</taxon>
    </lineage>
</organism>
<evidence type="ECO:0000313" key="1">
    <source>
        <dbReference type="EMBL" id="MBD8023461.1"/>
    </source>
</evidence>
<dbReference type="InterPro" id="IPR013757">
    <property type="entry name" value="Topo_IIA_A_a_sf"/>
</dbReference>
<evidence type="ECO:0008006" key="3">
    <source>
        <dbReference type="Google" id="ProtNLM"/>
    </source>
</evidence>
<sequence>MDTQQRDRRRLLTAILFAAEHPADVLAVCGAVGGDDVAAVAAIADAFGFDEVQARAILDLQVRRFTPRSIDEIRHELAELDGAQPSGG</sequence>
<proteinExistence type="predicted"/>
<reference evidence="1 2" key="1">
    <citation type="submission" date="2020-08" db="EMBL/GenBank/DDBJ databases">
        <title>A Genomic Blueprint of the Chicken Gut Microbiome.</title>
        <authorList>
            <person name="Gilroy R."/>
            <person name="Ravi A."/>
            <person name="Getino M."/>
            <person name="Pursley I."/>
            <person name="Horton D.L."/>
            <person name="Alikhan N.-F."/>
            <person name="Baker D."/>
            <person name="Gharbi K."/>
            <person name="Hall N."/>
            <person name="Watson M."/>
            <person name="Adriaenssens E.M."/>
            <person name="Foster-Nyarko E."/>
            <person name="Jarju S."/>
            <person name="Secka A."/>
            <person name="Antonio M."/>
            <person name="Oren A."/>
            <person name="Chaudhuri R."/>
            <person name="La Ragione R.M."/>
            <person name="Hildebrand F."/>
            <person name="Pallen M.J."/>
        </authorList>
    </citation>
    <scope>NUCLEOTIDE SEQUENCE [LARGE SCALE GENOMIC DNA]</scope>
    <source>
        <strain evidence="1 2">Sa1CUA4</strain>
    </source>
</reference>
<protein>
    <recommendedName>
        <fullName evidence="3">DNA topoisomerase (ATP-hydrolyzing)</fullName>
    </recommendedName>
</protein>
<accession>A0ABR8X2A7</accession>
<dbReference type="RefSeq" id="WP_191765803.1">
    <property type="nucleotide sequence ID" value="NZ_JACSPM010000002.1"/>
</dbReference>